<dbReference type="InterPro" id="IPR000209">
    <property type="entry name" value="Peptidase_S8/S53_dom"/>
</dbReference>
<dbReference type="Gene3D" id="3.50.30.30">
    <property type="match status" value="1"/>
</dbReference>
<dbReference type="Proteomes" id="UP001408789">
    <property type="component" value="Unassembled WGS sequence"/>
</dbReference>
<accession>A0AAP0CG37</accession>
<evidence type="ECO:0000256" key="8">
    <source>
        <dbReference type="SAM" id="SignalP"/>
    </source>
</evidence>
<dbReference type="InterPro" id="IPR003137">
    <property type="entry name" value="PA_domain"/>
</dbReference>
<evidence type="ECO:0000256" key="2">
    <source>
        <dbReference type="ARBA" id="ARBA00022670"/>
    </source>
</evidence>
<feature type="domain" description="PA" evidence="10">
    <location>
        <begin position="404"/>
        <end position="477"/>
    </location>
</feature>
<keyword evidence="3 8" id="KW-0732">Signal</keyword>
<dbReference type="InterPro" id="IPR037045">
    <property type="entry name" value="S8pro/Inhibitor_I9_sf"/>
</dbReference>
<dbReference type="Pfam" id="PF17766">
    <property type="entry name" value="fn3_6"/>
    <property type="match status" value="1"/>
</dbReference>
<dbReference type="GO" id="GO:0006508">
    <property type="term" value="P:proteolysis"/>
    <property type="evidence" value="ECO:0007669"/>
    <property type="project" value="UniProtKB-KW"/>
</dbReference>
<evidence type="ECO:0000256" key="6">
    <source>
        <dbReference type="PIRSR" id="PIRSR615500-1"/>
    </source>
</evidence>
<evidence type="ECO:0000256" key="5">
    <source>
        <dbReference type="ARBA" id="ARBA00022825"/>
    </source>
</evidence>
<dbReference type="InterPro" id="IPR023828">
    <property type="entry name" value="Peptidase_S8_Ser-AS"/>
</dbReference>
<dbReference type="InterPro" id="IPR015500">
    <property type="entry name" value="Peptidase_S8_subtilisin-rel"/>
</dbReference>
<dbReference type="Pfam" id="PF02225">
    <property type="entry name" value="PA"/>
    <property type="match status" value="1"/>
</dbReference>
<evidence type="ECO:0008006" key="15">
    <source>
        <dbReference type="Google" id="ProtNLM"/>
    </source>
</evidence>
<feature type="active site" description="Charge relay system" evidence="6 7">
    <location>
        <position position="216"/>
    </location>
</feature>
<sequence>MNSFRLLLLAFFIALCTLHSSSFAAKSKKSYIVYFGGVNQELEASQIQDSHSKFLGSILGSKERADEAMIYSYNKQFNGFAAMLHEEDATTIAEHPDVATVIQSKGRKLHTTHSWDFLKLEKNGFVGPSSLWSKARFGENIIIANLDTGVWPESKSFSPDGYGPIPSKWKGGCENDTLVPCNNKLIGAKYYNKGYEARSKVKMDPSMNNPRDHNGHGSHTLSTAGGNFVPGVSVNGIVVGTAKGGSPRARVAAYKVCWPPTPQGGECEDADIVKGLETAIHDGVDVISASIGLTPADYMDDGVAIASFHAVQKGITVVFSAGNDGPVPGTVSNVAPWVITVGASTIDREFQSFVELANGLNLKVQTSYPYSTRIKHVQTLAGFWILSNLIYGANAKAENATVMNATLCAQGALDPKKVQGKILVCLIGGNVYSGTQAALAGAAGMILCNDKAHGDQIIPAAHVLPATFITYADGLRLYAYLDSTKEPLGYITRPEAAINIKPAPIMAGFSSRGPNPVTPDILKPDITAPGVDIIAAVSEDKKPVLPYDKMSGTSMSCPHVAGVVGLLKSLHPDWSPSAIKSAIMTTATVKDNRRSVMLDETKNEANPFSRGAGHINPNRAMNPGLVYDLTANDYLDFLCTRGYNETVIQKFSDQPYKCPENNSILDFNYPSITVYNLNGTVTVTRRLTNVGPPGTYTAGVKSPVGISVEVKPNILAFGKKGEVQKFELTMKADGTSVIKDYVFGELVWSNGKHFHVKSPIVVSVA</sequence>
<evidence type="ECO:0000256" key="3">
    <source>
        <dbReference type="ARBA" id="ARBA00022729"/>
    </source>
</evidence>
<evidence type="ECO:0000259" key="10">
    <source>
        <dbReference type="Pfam" id="PF02225"/>
    </source>
</evidence>
<protein>
    <recommendedName>
        <fullName evidence="15">Subtilisin-like protease</fullName>
    </recommendedName>
</protein>
<gene>
    <name evidence="13" type="ORF">SSX86_029378</name>
</gene>
<dbReference type="AlphaFoldDB" id="A0AAP0CG37"/>
<keyword evidence="5 7" id="KW-0720">Serine protease</keyword>
<evidence type="ECO:0000313" key="13">
    <source>
        <dbReference type="EMBL" id="KAK9052748.1"/>
    </source>
</evidence>
<dbReference type="SUPFAM" id="SSF52743">
    <property type="entry name" value="Subtilisin-like"/>
    <property type="match status" value="1"/>
</dbReference>
<comment type="caution">
    <text evidence="13">The sequence shown here is derived from an EMBL/GenBank/DDBJ whole genome shotgun (WGS) entry which is preliminary data.</text>
</comment>
<dbReference type="Pfam" id="PF05922">
    <property type="entry name" value="Inhibitor_I9"/>
    <property type="match status" value="1"/>
</dbReference>
<dbReference type="Gene3D" id="2.60.40.2310">
    <property type="match status" value="1"/>
</dbReference>
<keyword evidence="4 7" id="KW-0378">Hydrolase</keyword>
<dbReference type="PANTHER" id="PTHR10795">
    <property type="entry name" value="PROPROTEIN CONVERTASE SUBTILISIN/KEXIN"/>
    <property type="match status" value="1"/>
</dbReference>
<dbReference type="CDD" id="cd02120">
    <property type="entry name" value="PA_subtilisin_like"/>
    <property type="match status" value="1"/>
</dbReference>
<dbReference type="InterPro" id="IPR041469">
    <property type="entry name" value="Subtilisin-like_FN3"/>
</dbReference>
<dbReference type="FunFam" id="3.40.50.200:FF:000006">
    <property type="entry name" value="Subtilisin-like protease SBT1.5"/>
    <property type="match status" value="1"/>
</dbReference>
<feature type="domain" description="Subtilisin-like protease fibronectin type-III" evidence="12">
    <location>
        <begin position="666"/>
        <end position="762"/>
    </location>
</feature>
<comment type="similarity">
    <text evidence="1 7">Belongs to the peptidase S8 family.</text>
</comment>
<dbReference type="InterPro" id="IPR036852">
    <property type="entry name" value="Peptidase_S8/S53_dom_sf"/>
</dbReference>
<organism evidence="13 14">
    <name type="scientific">Deinandra increscens subsp. villosa</name>
    <dbReference type="NCBI Taxonomy" id="3103831"/>
    <lineage>
        <taxon>Eukaryota</taxon>
        <taxon>Viridiplantae</taxon>
        <taxon>Streptophyta</taxon>
        <taxon>Embryophyta</taxon>
        <taxon>Tracheophyta</taxon>
        <taxon>Spermatophyta</taxon>
        <taxon>Magnoliopsida</taxon>
        <taxon>eudicotyledons</taxon>
        <taxon>Gunneridae</taxon>
        <taxon>Pentapetalae</taxon>
        <taxon>asterids</taxon>
        <taxon>campanulids</taxon>
        <taxon>Asterales</taxon>
        <taxon>Asteraceae</taxon>
        <taxon>Asteroideae</taxon>
        <taxon>Heliantheae alliance</taxon>
        <taxon>Madieae</taxon>
        <taxon>Madiinae</taxon>
        <taxon>Deinandra</taxon>
    </lineage>
</organism>
<feature type="active site" description="Charge relay system" evidence="6 7">
    <location>
        <position position="554"/>
    </location>
</feature>
<dbReference type="InterPro" id="IPR034197">
    <property type="entry name" value="Peptidases_S8_3"/>
</dbReference>
<feature type="chain" id="PRO_5042974278" description="Subtilisin-like protease" evidence="8">
    <location>
        <begin position="25"/>
        <end position="765"/>
    </location>
</feature>
<dbReference type="PRINTS" id="PR00723">
    <property type="entry name" value="SUBTILISIN"/>
</dbReference>
<dbReference type="Pfam" id="PF00082">
    <property type="entry name" value="Peptidase_S8"/>
    <property type="match status" value="1"/>
</dbReference>
<evidence type="ECO:0000259" key="9">
    <source>
        <dbReference type="Pfam" id="PF00082"/>
    </source>
</evidence>
<dbReference type="PROSITE" id="PS51892">
    <property type="entry name" value="SUBTILASE"/>
    <property type="match status" value="1"/>
</dbReference>
<dbReference type="InterPro" id="IPR045051">
    <property type="entry name" value="SBT"/>
</dbReference>
<dbReference type="FunFam" id="2.60.40.2310:FF:000001">
    <property type="entry name" value="Subtilisin-like protease SBT1.5"/>
    <property type="match status" value="1"/>
</dbReference>
<dbReference type="InterPro" id="IPR010259">
    <property type="entry name" value="S8pro/Inhibitor_I9"/>
</dbReference>
<keyword evidence="2 7" id="KW-0645">Protease</keyword>
<dbReference type="Gene3D" id="3.40.50.200">
    <property type="entry name" value="Peptidase S8/S53 domain"/>
    <property type="match status" value="1"/>
</dbReference>
<evidence type="ECO:0000259" key="12">
    <source>
        <dbReference type="Pfam" id="PF17766"/>
    </source>
</evidence>
<dbReference type="FunFam" id="3.30.70.80:FF:000002">
    <property type="entry name" value="Subtilisin-like protease SBT5.3"/>
    <property type="match status" value="1"/>
</dbReference>
<feature type="domain" description="Peptidase S8/S53" evidence="9">
    <location>
        <begin position="138"/>
        <end position="594"/>
    </location>
</feature>
<feature type="signal peptide" evidence="8">
    <location>
        <begin position="1"/>
        <end position="24"/>
    </location>
</feature>
<dbReference type="GO" id="GO:0004252">
    <property type="term" value="F:serine-type endopeptidase activity"/>
    <property type="evidence" value="ECO:0007669"/>
    <property type="project" value="UniProtKB-UniRule"/>
</dbReference>
<evidence type="ECO:0000256" key="1">
    <source>
        <dbReference type="ARBA" id="ARBA00011073"/>
    </source>
</evidence>
<evidence type="ECO:0000256" key="4">
    <source>
        <dbReference type="ARBA" id="ARBA00022801"/>
    </source>
</evidence>
<name>A0AAP0CG37_9ASTR</name>
<evidence type="ECO:0000256" key="7">
    <source>
        <dbReference type="PROSITE-ProRule" id="PRU01240"/>
    </source>
</evidence>
<reference evidence="13 14" key="1">
    <citation type="submission" date="2024-04" db="EMBL/GenBank/DDBJ databases">
        <title>The reference genome of an endangered Asteraceae, Deinandra increscens subsp. villosa, native to the Central Coast of California.</title>
        <authorList>
            <person name="Guilliams M."/>
            <person name="Hasenstab-Lehman K."/>
            <person name="Meyer R."/>
            <person name="Mcevoy S."/>
        </authorList>
    </citation>
    <scope>NUCLEOTIDE SEQUENCE [LARGE SCALE GENOMIC DNA]</scope>
    <source>
        <tissue evidence="13">Leaf</tissue>
    </source>
</reference>
<feature type="active site" description="Charge relay system" evidence="6 7">
    <location>
        <position position="147"/>
    </location>
</feature>
<evidence type="ECO:0000313" key="14">
    <source>
        <dbReference type="Proteomes" id="UP001408789"/>
    </source>
</evidence>
<evidence type="ECO:0000259" key="11">
    <source>
        <dbReference type="Pfam" id="PF05922"/>
    </source>
</evidence>
<dbReference type="CDD" id="cd04852">
    <property type="entry name" value="Peptidases_S8_3"/>
    <property type="match status" value="1"/>
</dbReference>
<dbReference type="Gene3D" id="3.30.70.80">
    <property type="entry name" value="Peptidase S8 propeptide/proteinase inhibitor I9"/>
    <property type="match status" value="1"/>
</dbReference>
<proteinExistence type="inferred from homology"/>
<feature type="domain" description="Inhibitor I9" evidence="11">
    <location>
        <begin position="30"/>
        <end position="110"/>
    </location>
</feature>
<dbReference type="PROSITE" id="PS00138">
    <property type="entry name" value="SUBTILASE_SER"/>
    <property type="match status" value="1"/>
</dbReference>
<dbReference type="EMBL" id="JBCNJP010000027">
    <property type="protein sequence ID" value="KAK9052748.1"/>
    <property type="molecule type" value="Genomic_DNA"/>
</dbReference>
<keyword evidence="14" id="KW-1185">Reference proteome</keyword>